<evidence type="ECO:0000313" key="5">
    <source>
        <dbReference type="EMBL" id="RXR06551.1"/>
    </source>
</evidence>
<keyword evidence="6" id="KW-1185">Reference proteome</keyword>
<feature type="chain" id="PRO_5020723200" description="Transcriptional initiation protein Tat" evidence="2">
    <location>
        <begin position="34"/>
        <end position="680"/>
    </location>
</feature>
<dbReference type="EMBL" id="SAWZ01000003">
    <property type="protein sequence ID" value="RXR06551.1"/>
    <property type="molecule type" value="Genomic_DNA"/>
</dbReference>
<dbReference type="PROSITE" id="PS51318">
    <property type="entry name" value="TAT"/>
    <property type="match status" value="1"/>
</dbReference>
<keyword evidence="2" id="KW-0732">Signal</keyword>
<feature type="region of interest" description="Disordered" evidence="1">
    <location>
        <begin position="33"/>
        <end position="52"/>
    </location>
</feature>
<evidence type="ECO:0008006" key="7">
    <source>
        <dbReference type="Google" id="ProtNLM"/>
    </source>
</evidence>
<proteinExistence type="predicted"/>
<dbReference type="OrthoDB" id="9757939at2"/>
<feature type="domain" description="Non-reducing end beta-L-arabinofuranosidase-like GH127 catalytic" evidence="3">
    <location>
        <begin position="147"/>
        <end position="439"/>
    </location>
</feature>
<dbReference type="AlphaFoldDB" id="A0A4Q1JW83"/>
<dbReference type="Proteomes" id="UP000289784">
    <property type="component" value="Unassembled WGS sequence"/>
</dbReference>
<feature type="domain" description="Non-reducing end beta-L-arabinofuranosidase-like GH127 middle" evidence="4">
    <location>
        <begin position="452"/>
        <end position="543"/>
    </location>
</feature>
<accession>A0A4Q1JW83</accession>
<organism evidence="5 6">
    <name type="scientific">Pseudoxanthomonas composti</name>
    <dbReference type="NCBI Taxonomy" id="2137479"/>
    <lineage>
        <taxon>Bacteria</taxon>
        <taxon>Pseudomonadati</taxon>
        <taxon>Pseudomonadota</taxon>
        <taxon>Gammaproteobacteria</taxon>
        <taxon>Lysobacterales</taxon>
        <taxon>Lysobacteraceae</taxon>
        <taxon>Pseudoxanthomonas</taxon>
    </lineage>
</organism>
<dbReference type="RefSeq" id="WP_129470658.1">
    <property type="nucleotide sequence ID" value="NZ_SAWZ01000003.1"/>
</dbReference>
<evidence type="ECO:0000256" key="1">
    <source>
        <dbReference type="SAM" id="MobiDB-lite"/>
    </source>
</evidence>
<dbReference type="SUPFAM" id="SSF48208">
    <property type="entry name" value="Six-hairpin glycosidases"/>
    <property type="match status" value="1"/>
</dbReference>
<reference evidence="5 6" key="1">
    <citation type="submission" date="2019-01" db="EMBL/GenBank/DDBJ databases">
        <title>Pseudoxanthomonas composti sp. nov., isolated from compost.</title>
        <authorList>
            <person name="Yang G."/>
        </authorList>
    </citation>
    <scope>NUCLEOTIDE SEQUENCE [LARGE SCALE GENOMIC DNA]</scope>
    <source>
        <strain evidence="5 6">GSS15</strain>
    </source>
</reference>
<dbReference type="GO" id="GO:0005975">
    <property type="term" value="P:carbohydrate metabolic process"/>
    <property type="evidence" value="ECO:0007669"/>
    <property type="project" value="InterPro"/>
</dbReference>
<evidence type="ECO:0000256" key="2">
    <source>
        <dbReference type="SAM" id="SignalP"/>
    </source>
</evidence>
<dbReference type="PANTHER" id="PTHR31151:SF0">
    <property type="entry name" value="PROLINE-TRNA LIGASE (DUF1680)"/>
    <property type="match status" value="1"/>
</dbReference>
<protein>
    <recommendedName>
        <fullName evidence="7">Transcriptional initiation protein Tat</fullName>
    </recommendedName>
</protein>
<comment type="caution">
    <text evidence="5">The sequence shown here is derived from an EMBL/GenBank/DDBJ whole genome shotgun (WGS) entry which is preliminary data.</text>
</comment>
<sequence>MKQDTISQDRRALLQAAAAAGVGGLFASTSATALQASPPTPSGSGAPRHDAVLFPPAPLAQQPYQLLPVGAIKPTGWLRRQLEIQAAGLGGRLDETWPDVGPDSGWLGGKGESWERGPYFIDGLLPLAWQLEDPGLKAKAQRFIDWTLEHPWDNGMFGPRQNDDWWPRMVMLKVLTQYHELTGDARVIPFMTRYFHHQLQAMPARPLRDWGRMRWADEIISVVWLYTRTQDPKLLELAALLKQQGYDWQARFADFPFKEKVDAKGLQAGVGDAVFMQDRGQEVHGVNHAQGIKASPMWYLVSKQEADRKAIHHQLAMLDRYHGMPNGMYAADEHLAGLSPSQGVELCAVVEVMYSLELALAVTGDAPLGDRLERIAFNALPATFTDDMWGHQYDQQPNQVECSLHRKPWTTNGPEANLYGLEPNFGCCTANFHQGWPKLTASLWMASRDEGLAAMVYAPCRIATQVRGTPVEIEQSTDYPFRQSVRITVRPQQALEFPIHLRIPAWSRATVLRVNGQAQKATAGFTQLMRRWSPGDVIELEFDAQVRVERGHHDAVTYTRGALVYSLPVGEAWVPWRKRGLTTDWMVYPTTRWNYGIVDAPASVQEHPVGPVPFAGKHPAVTLQVQGRPVPAWKAEEGAADPVPQKPEPAKDEPAVALTLIPYGAAKLRITAFPRVPAAT</sequence>
<dbReference type="InterPro" id="IPR012878">
    <property type="entry name" value="Beta-AFase-like_GH127_cat"/>
</dbReference>
<gene>
    <name evidence="5" type="ORF">EPA99_07880</name>
</gene>
<evidence type="ECO:0000259" key="3">
    <source>
        <dbReference type="Pfam" id="PF07944"/>
    </source>
</evidence>
<dbReference type="InterPro" id="IPR049046">
    <property type="entry name" value="Beta-AFase-like_GH127_middle"/>
</dbReference>
<name>A0A4Q1JW83_9GAMM</name>
<evidence type="ECO:0000259" key="4">
    <source>
        <dbReference type="Pfam" id="PF20736"/>
    </source>
</evidence>
<dbReference type="InterPro" id="IPR008928">
    <property type="entry name" value="6-hairpin_glycosidase_sf"/>
</dbReference>
<evidence type="ECO:0000313" key="6">
    <source>
        <dbReference type="Proteomes" id="UP000289784"/>
    </source>
</evidence>
<dbReference type="PANTHER" id="PTHR31151">
    <property type="entry name" value="PROLINE-TRNA LIGASE (DUF1680)"/>
    <property type="match status" value="1"/>
</dbReference>
<feature type="signal peptide" evidence="2">
    <location>
        <begin position="1"/>
        <end position="33"/>
    </location>
</feature>
<dbReference type="InterPro" id="IPR006311">
    <property type="entry name" value="TAT_signal"/>
</dbReference>
<dbReference type="Pfam" id="PF07944">
    <property type="entry name" value="Beta-AFase-like_GH127_cat"/>
    <property type="match status" value="1"/>
</dbReference>
<dbReference type="Pfam" id="PF20736">
    <property type="entry name" value="Glyco_hydro127M"/>
    <property type="match status" value="1"/>
</dbReference>